<reference evidence="1" key="1">
    <citation type="submission" date="2009-09" db="EMBL/GenBank/DDBJ databases">
        <authorList>
            <person name="Weinstock G."/>
            <person name="Sodergren E."/>
            <person name="Clifton S."/>
            <person name="Fulton L."/>
            <person name="Fulton B."/>
            <person name="Courtney L."/>
            <person name="Fronick C."/>
            <person name="Harrison M."/>
            <person name="Strong C."/>
            <person name="Farmer C."/>
            <person name="Delahaunty K."/>
            <person name="Markovic C."/>
            <person name="Hall O."/>
            <person name="Minx P."/>
            <person name="Tomlinson C."/>
            <person name="Mitreva M."/>
            <person name="Nelson J."/>
            <person name="Hou S."/>
            <person name="Wollam A."/>
            <person name="Pepin K.H."/>
            <person name="Johnson M."/>
            <person name="Bhonagiri V."/>
            <person name="Nash W.E."/>
            <person name="Warren W."/>
            <person name="Chinwalla A."/>
            <person name="Mardis E.R."/>
            <person name="Wilson R.K."/>
        </authorList>
    </citation>
    <scope>NUCLEOTIDE SEQUENCE [LARGE SCALE GENOMIC DNA]</scope>
    <source>
        <strain evidence="1">ATCC 51259</strain>
    </source>
</reference>
<dbReference type="AlphaFoldDB" id="C9LI57"/>
<sequence length="39" mass="4702">MKMKMENKTKNNDACTNFYNDLKSVDCNRWIRACKETEK</sequence>
<dbReference type="HOGENOM" id="CLU_3314922_0_0_10"/>
<dbReference type="EMBL" id="ACIJ02000022">
    <property type="protein sequence ID" value="EEX71173.1"/>
    <property type="molecule type" value="Genomic_DNA"/>
</dbReference>
<comment type="caution">
    <text evidence="1">The sequence shown here is derived from an EMBL/GenBank/DDBJ whole genome shotgun (WGS) entry which is preliminary data.</text>
</comment>
<evidence type="ECO:0000313" key="1">
    <source>
        <dbReference type="EMBL" id="EEX71173.1"/>
    </source>
</evidence>
<dbReference type="Proteomes" id="UP000003460">
    <property type="component" value="Unassembled WGS sequence"/>
</dbReference>
<protein>
    <submittedName>
        <fullName evidence="1">Uncharacterized protein</fullName>
    </submittedName>
</protein>
<name>C9LI57_9BACT</name>
<organism evidence="1 2">
    <name type="scientific">Alloprevotella tannerae ATCC 51259</name>
    <dbReference type="NCBI Taxonomy" id="626522"/>
    <lineage>
        <taxon>Bacteria</taxon>
        <taxon>Pseudomonadati</taxon>
        <taxon>Bacteroidota</taxon>
        <taxon>Bacteroidia</taxon>
        <taxon>Bacteroidales</taxon>
        <taxon>Prevotellaceae</taxon>
        <taxon>Alloprevotella</taxon>
    </lineage>
</organism>
<accession>C9LI57</accession>
<keyword evidence="2" id="KW-1185">Reference proteome</keyword>
<proteinExistence type="predicted"/>
<evidence type="ECO:0000313" key="2">
    <source>
        <dbReference type="Proteomes" id="UP000003460"/>
    </source>
</evidence>
<gene>
    <name evidence="1" type="ORF">GCWU000325_01915</name>
</gene>